<evidence type="ECO:0000313" key="2">
    <source>
        <dbReference type="Proteomes" id="UP001279734"/>
    </source>
</evidence>
<organism evidence="1 2">
    <name type="scientific">Nepenthes gracilis</name>
    <name type="common">Slender pitcher plant</name>
    <dbReference type="NCBI Taxonomy" id="150966"/>
    <lineage>
        <taxon>Eukaryota</taxon>
        <taxon>Viridiplantae</taxon>
        <taxon>Streptophyta</taxon>
        <taxon>Embryophyta</taxon>
        <taxon>Tracheophyta</taxon>
        <taxon>Spermatophyta</taxon>
        <taxon>Magnoliopsida</taxon>
        <taxon>eudicotyledons</taxon>
        <taxon>Gunneridae</taxon>
        <taxon>Pentapetalae</taxon>
        <taxon>Caryophyllales</taxon>
        <taxon>Nepenthaceae</taxon>
        <taxon>Nepenthes</taxon>
    </lineage>
</organism>
<dbReference type="EMBL" id="BSYO01000029">
    <property type="protein sequence ID" value="GMH25201.1"/>
    <property type="molecule type" value="Genomic_DNA"/>
</dbReference>
<name>A0AAD3Y358_NEPGR</name>
<dbReference type="AlphaFoldDB" id="A0AAD3Y358"/>
<accession>A0AAD3Y358</accession>
<sequence>MWRQKQTECPEQLLGFCCLFSTLGAAKSDDNFINIPRITSRPLFYKWIRGRNPDIEIEDFFFDVHSPVYRLLNSQAFFPLVMETWKDMHFL</sequence>
<dbReference type="Proteomes" id="UP001279734">
    <property type="component" value="Unassembled WGS sequence"/>
</dbReference>
<keyword evidence="2" id="KW-1185">Reference proteome</keyword>
<proteinExistence type="predicted"/>
<comment type="caution">
    <text evidence="1">The sequence shown here is derived from an EMBL/GenBank/DDBJ whole genome shotgun (WGS) entry which is preliminary data.</text>
</comment>
<gene>
    <name evidence="1" type="ORF">Nepgr_027044</name>
</gene>
<reference evidence="1" key="1">
    <citation type="submission" date="2023-05" db="EMBL/GenBank/DDBJ databases">
        <title>Nepenthes gracilis genome sequencing.</title>
        <authorList>
            <person name="Fukushima K."/>
        </authorList>
    </citation>
    <scope>NUCLEOTIDE SEQUENCE</scope>
    <source>
        <strain evidence="1">SING2019-196</strain>
    </source>
</reference>
<evidence type="ECO:0000313" key="1">
    <source>
        <dbReference type="EMBL" id="GMH25201.1"/>
    </source>
</evidence>
<protein>
    <submittedName>
        <fullName evidence="1">Uncharacterized protein</fullName>
    </submittedName>
</protein>